<proteinExistence type="predicted"/>
<dbReference type="eggNOG" id="ENOG5031W3G">
    <property type="taxonomic scope" value="Bacteria"/>
</dbReference>
<dbReference type="Proteomes" id="UP000035065">
    <property type="component" value="Unassembled WGS sequence"/>
</dbReference>
<dbReference type="AlphaFoldDB" id="F1YPV7"/>
<reference evidence="1 2" key="1">
    <citation type="journal article" date="2011" name="J. Bacteriol.">
        <title>Draft Genome Sequence of Gordonia neofelifaecis NRRL B-59395, a Cholesterol-Degrading Actinomycete.</title>
        <authorList>
            <person name="Ge F."/>
            <person name="Li W."/>
            <person name="Chen G."/>
            <person name="Liu Y."/>
            <person name="Zhang G."/>
            <person name="Yong B."/>
            <person name="Wang Q."/>
            <person name="Wang N."/>
            <person name="Huang Z."/>
            <person name="Li W."/>
            <person name="Wang J."/>
            <person name="Wu C."/>
            <person name="Xie Q."/>
            <person name="Liu G."/>
        </authorList>
    </citation>
    <scope>NUCLEOTIDE SEQUENCE [LARGE SCALE GENOMIC DNA]</scope>
    <source>
        <strain evidence="1 2">NRRL B-59395</strain>
    </source>
</reference>
<dbReference type="EMBL" id="AEUD01000029">
    <property type="protein sequence ID" value="EGD53266.1"/>
    <property type="molecule type" value="Genomic_DNA"/>
</dbReference>
<comment type="caution">
    <text evidence="1">The sequence shown here is derived from an EMBL/GenBank/DDBJ whole genome shotgun (WGS) entry which is preliminary data.</text>
</comment>
<evidence type="ECO:0000313" key="2">
    <source>
        <dbReference type="Proteomes" id="UP000035065"/>
    </source>
</evidence>
<dbReference type="STRING" id="644548.SCNU_19752"/>
<keyword evidence="2" id="KW-1185">Reference proteome</keyword>
<name>F1YPV7_9ACTN</name>
<protein>
    <submittedName>
        <fullName evidence="1">Uncharacterized protein</fullName>
    </submittedName>
</protein>
<sequence length="86" mass="9258">MYRRGGMPATGAHDTTSTDCLTTHCQAAAATAETTVMQFGTTREAAVYHQTHLDTFLIENIVVALAPTTTSEARSQYQHLTSVAVE</sequence>
<evidence type="ECO:0000313" key="1">
    <source>
        <dbReference type="EMBL" id="EGD53266.1"/>
    </source>
</evidence>
<organism evidence="1 2">
    <name type="scientific">Gordonia neofelifaecis NRRL B-59395</name>
    <dbReference type="NCBI Taxonomy" id="644548"/>
    <lineage>
        <taxon>Bacteria</taxon>
        <taxon>Bacillati</taxon>
        <taxon>Actinomycetota</taxon>
        <taxon>Actinomycetes</taxon>
        <taxon>Mycobacteriales</taxon>
        <taxon>Gordoniaceae</taxon>
        <taxon>Gordonia</taxon>
    </lineage>
</organism>
<accession>F1YPV7</accession>
<gene>
    <name evidence="1" type="ORF">SCNU_19752</name>
</gene>